<dbReference type="PROSITE" id="PS50850">
    <property type="entry name" value="MFS"/>
    <property type="match status" value="1"/>
</dbReference>
<reference evidence="9 10" key="1">
    <citation type="journal article" date="2018" name="Nat. Biotechnol.">
        <title>A standardized bacterial taxonomy based on genome phylogeny substantially revises the tree of life.</title>
        <authorList>
            <person name="Parks D.H."/>
            <person name="Chuvochina M."/>
            <person name="Waite D.W."/>
            <person name="Rinke C."/>
            <person name="Skarshewski A."/>
            <person name="Chaumeil P.A."/>
            <person name="Hugenholtz P."/>
        </authorList>
    </citation>
    <scope>NUCLEOTIDE SEQUENCE [LARGE SCALE GENOMIC DNA]</scope>
    <source>
        <strain evidence="9">UBA10948</strain>
    </source>
</reference>
<dbReference type="CDD" id="cd17473">
    <property type="entry name" value="MFS_arabinose_efflux_permease_like"/>
    <property type="match status" value="1"/>
</dbReference>
<feature type="transmembrane region" description="Helical" evidence="6">
    <location>
        <begin position="71"/>
        <end position="90"/>
    </location>
</feature>
<organism evidence="9 10">
    <name type="scientific">Syntrophomonas wolfei</name>
    <dbReference type="NCBI Taxonomy" id="863"/>
    <lineage>
        <taxon>Bacteria</taxon>
        <taxon>Bacillati</taxon>
        <taxon>Bacillota</taxon>
        <taxon>Clostridia</taxon>
        <taxon>Eubacteriales</taxon>
        <taxon>Syntrophomonadaceae</taxon>
        <taxon>Syntrophomonas</taxon>
    </lineage>
</organism>
<feature type="transmembrane region" description="Helical" evidence="6">
    <location>
        <begin position="231"/>
        <end position="252"/>
    </location>
</feature>
<feature type="transmembrane region" description="Helical" evidence="6">
    <location>
        <begin position="356"/>
        <end position="377"/>
    </location>
</feature>
<keyword evidence="3 6" id="KW-0812">Transmembrane</keyword>
<feature type="signal peptide" evidence="7">
    <location>
        <begin position="1"/>
        <end position="28"/>
    </location>
</feature>
<feature type="transmembrane region" description="Helical" evidence="6">
    <location>
        <begin position="289"/>
        <end position="309"/>
    </location>
</feature>
<evidence type="ECO:0000256" key="3">
    <source>
        <dbReference type="ARBA" id="ARBA00022692"/>
    </source>
</evidence>
<dbReference type="InterPro" id="IPR036259">
    <property type="entry name" value="MFS_trans_sf"/>
</dbReference>
<gene>
    <name evidence="9" type="ORF">DDZ44_06485</name>
</gene>
<dbReference type="Gene3D" id="1.20.1250.20">
    <property type="entry name" value="MFS general substrate transporter like domains"/>
    <property type="match status" value="1"/>
</dbReference>
<keyword evidence="2" id="KW-0813">Transport</keyword>
<accession>A0A354YWI8</accession>
<dbReference type="STRING" id="378794.GCA_001570625_02266"/>
<dbReference type="InterPro" id="IPR011701">
    <property type="entry name" value="MFS"/>
</dbReference>
<dbReference type="GO" id="GO:0005886">
    <property type="term" value="C:plasma membrane"/>
    <property type="evidence" value="ECO:0007669"/>
    <property type="project" value="UniProtKB-SubCell"/>
</dbReference>
<keyword evidence="7" id="KW-0732">Signal</keyword>
<dbReference type="PRINTS" id="PR00173">
    <property type="entry name" value="EDTRNSPORT"/>
</dbReference>
<evidence type="ECO:0000256" key="4">
    <source>
        <dbReference type="ARBA" id="ARBA00022989"/>
    </source>
</evidence>
<dbReference type="GO" id="GO:0022857">
    <property type="term" value="F:transmembrane transporter activity"/>
    <property type="evidence" value="ECO:0007669"/>
    <property type="project" value="InterPro"/>
</dbReference>
<dbReference type="EMBL" id="DNZF01000143">
    <property type="protein sequence ID" value="HBK53564.1"/>
    <property type="molecule type" value="Genomic_DNA"/>
</dbReference>
<feature type="transmembrane region" description="Helical" evidence="6">
    <location>
        <begin position="44"/>
        <end position="64"/>
    </location>
</feature>
<feature type="transmembrane region" description="Helical" evidence="6">
    <location>
        <begin position="330"/>
        <end position="350"/>
    </location>
</feature>
<proteinExistence type="predicted"/>
<comment type="subcellular location">
    <subcellularLocation>
        <location evidence="1">Cell membrane</location>
        <topology evidence="1">Multi-pass membrane protein</topology>
    </subcellularLocation>
</comment>
<feature type="transmembrane region" description="Helical" evidence="6">
    <location>
        <begin position="102"/>
        <end position="123"/>
    </location>
</feature>
<evidence type="ECO:0000259" key="8">
    <source>
        <dbReference type="PROSITE" id="PS50850"/>
    </source>
</evidence>
<evidence type="ECO:0000256" key="5">
    <source>
        <dbReference type="ARBA" id="ARBA00023136"/>
    </source>
</evidence>
<name>A0A354YWI8_9FIRM</name>
<evidence type="ECO:0000256" key="6">
    <source>
        <dbReference type="SAM" id="Phobius"/>
    </source>
</evidence>
<evidence type="ECO:0000313" key="10">
    <source>
        <dbReference type="Proteomes" id="UP000263273"/>
    </source>
</evidence>
<sequence>MNKWLKVTILSISLLTVMSGAAVAPALAEIARAFPHIGSNSIKMVLTVPCLLIILGSLISGRLVSVMKKRTILLIGLSLYLVGGLGAGMVDSFSALLVLRGILGLGVGLIMPLSISLIANYYTGDERGRLMGMSTAVSSLGGIIATVLSGIVAVISWRWSFSIYALGFAVLFLVLCFLPKLEKESAADSEFKAQPLPSSIYYTAILTFGLLIVFFAIVTSLALFIQNQGWGNANTTGLALGLTNIFVFGAGVKFQTVYSRFKSYTVPGGLLLLVAGFALLSLSHNIYTVLARLAVFGLGFGILMPLIYLQTTSVVSEEMRPRATALVGGCFYLGQFVSPLVLSLVGIISGNYSIRMIFTVLTFALLAAFIVSAVMTIKKSHTLYHESNETM</sequence>
<comment type="caution">
    <text evidence="9">The sequence shown here is derived from an EMBL/GenBank/DDBJ whole genome shotgun (WGS) entry which is preliminary data.</text>
</comment>
<dbReference type="Pfam" id="PF07690">
    <property type="entry name" value="MFS_1"/>
    <property type="match status" value="1"/>
</dbReference>
<dbReference type="AlphaFoldDB" id="A0A354YWI8"/>
<dbReference type="PANTHER" id="PTHR42718">
    <property type="entry name" value="MAJOR FACILITATOR SUPERFAMILY MULTIDRUG TRANSPORTER MFSC"/>
    <property type="match status" value="1"/>
</dbReference>
<feature type="chain" id="PRO_5038552426" description="Major facilitator superfamily (MFS) profile domain-containing protein" evidence="7">
    <location>
        <begin position="29"/>
        <end position="391"/>
    </location>
</feature>
<keyword evidence="4 6" id="KW-1133">Transmembrane helix</keyword>
<evidence type="ECO:0000256" key="7">
    <source>
        <dbReference type="SAM" id="SignalP"/>
    </source>
</evidence>
<dbReference type="Proteomes" id="UP000263273">
    <property type="component" value="Unassembled WGS sequence"/>
</dbReference>
<feature type="transmembrane region" description="Helical" evidence="6">
    <location>
        <begin position="135"/>
        <end position="155"/>
    </location>
</feature>
<evidence type="ECO:0000313" key="9">
    <source>
        <dbReference type="EMBL" id="HBK53564.1"/>
    </source>
</evidence>
<dbReference type="PANTHER" id="PTHR42718:SF9">
    <property type="entry name" value="MAJOR FACILITATOR SUPERFAMILY MULTIDRUG TRANSPORTER MFSC"/>
    <property type="match status" value="1"/>
</dbReference>
<evidence type="ECO:0000256" key="2">
    <source>
        <dbReference type="ARBA" id="ARBA00022448"/>
    </source>
</evidence>
<dbReference type="SUPFAM" id="SSF103473">
    <property type="entry name" value="MFS general substrate transporter"/>
    <property type="match status" value="1"/>
</dbReference>
<feature type="domain" description="Major facilitator superfamily (MFS) profile" evidence="8">
    <location>
        <begin position="5"/>
        <end position="380"/>
    </location>
</feature>
<feature type="transmembrane region" description="Helical" evidence="6">
    <location>
        <begin position="264"/>
        <end position="283"/>
    </location>
</feature>
<feature type="transmembrane region" description="Helical" evidence="6">
    <location>
        <begin position="161"/>
        <end position="179"/>
    </location>
</feature>
<dbReference type="InterPro" id="IPR020846">
    <property type="entry name" value="MFS_dom"/>
</dbReference>
<protein>
    <recommendedName>
        <fullName evidence="8">Major facilitator superfamily (MFS) profile domain-containing protein</fullName>
    </recommendedName>
</protein>
<evidence type="ECO:0000256" key="1">
    <source>
        <dbReference type="ARBA" id="ARBA00004651"/>
    </source>
</evidence>
<feature type="transmembrane region" description="Helical" evidence="6">
    <location>
        <begin position="200"/>
        <end position="225"/>
    </location>
</feature>
<keyword evidence="5 6" id="KW-0472">Membrane</keyword>